<keyword evidence="3" id="KW-1185">Reference proteome</keyword>
<evidence type="ECO:0000259" key="1">
    <source>
        <dbReference type="Pfam" id="PF08818"/>
    </source>
</evidence>
<dbReference type="RefSeq" id="WP_117383091.1">
    <property type="nucleotide sequence ID" value="NZ_QWDE01000002.1"/>
</dbReference>
<evidence type="ECO:0000313" key="3">
    <source>
        <dbReference type="Proteomes" id="UP000260823"/>
    </source>
</evidence>
<sequence length="122" mass="13962">MLKPKDVKDYFLSYPEATQHAMNQVKAVIYKVVPEAEESISYGIPTYKYRGLLAHFGGYDKHIGFYPGAKAIEVFKDEISGYKNAKGSVQFPLDQPMPLDLIERMVRFRLEENTANIKAKKE</sequence>
<name>A0A3E2NNX6_9SPHI</name>
<dbReference type="OrthoDB" id="115213at2"/>
<dbReference type="InterPro" id="IPR014922">
    <property type="entry name" value="YdhG-like"/>
</dbReference>
<evidence type="ECO:0000313" key="2">
    <source>
        <dbReference type="EMBL" id="RFZ82688.1"/>
    </source>
</evidence>
<dbReference type="SUPFAM" id="SSF159888">
    <property type="entry name" value="YdhG-like"/>
    <property type="match status" value="1"/>
</dbReference>
<dbReference type="AlphaFoldDB" id="A0A3E2NNX6"/>
<gene>
    <name evidence="2" type="ORF">DYU05_10935</name>
</gene>
<dbReference type="Proteomes" id="UP000260823">
    <property type="component" value="Unassembled WGS sequence"/>
</dbReference>
<reference evidence="2 3" key="1">
    <citation type="submission" date="2018-08" db="EMBL/GenBank/DDBJ databases">
        <title>Mucilaginibacter terrae sp. nov., isolated from manganese diggings.</title>
        <authorList>
            <person name="Huang Y."/>
            <person name="Zhou Z."/>
        </authorList>
    </citation>
    <scope>NUCLEOTIDE SEQUENCE [LARGE SCALE GENOMIC DNA]</scope>
    <source>
        <strain evidence="2 3">ZH6</strain>
    </source>
</reference>
<organism evidence="2 3">
    <name type="scientific">Mucilaginibacter terrenus</name>
    <dbReference type="NCBI Taxonomy" id="2482727"/>
    <lineage>
        <taxon>Bacteria</taxon>
        <taxon>Pseudomonadati</taxon>
        <taxon>Bacteroidota</taxon>
        <taxon>Sphingobacteriia</taxon>
        <taxon>Sphingobacteriales</taxon>
        <taxon>Sphingobacteriaceae</taxon>
        <taxon>Mucilaginibacter</taxon>
    </lineage>
</organism>
<proteinExistence type="predicted"/>
<accession>A0A3E2NNX6</accession>
<feature type="domain" description="YdhG-like" evidence="1">
    <location>
        <begin position="19"/>
        <end position="109"/>
    </location>
</feature>
<comment type="caution">
    <text evidence="2">The sequence shown here is derived from an EMBL/GenBank/DDBJ whole genome shotgun (WGS) entry which is preliminary data.</text>
</comment>
<dbReference type="Gene3D" id="3.90.1150.200">
    <property type="match status" value="1"/>
</dbReference>
<dbReference type="Pfam" id="PF08818">
    <property type="entry name" value="DUF1801"/>
    <property type="match status" value="1"/>
</dbReference>
<dbReference type="EMBL" id="QWDE01000002">
    <property type="protein sequence ID" value="RFZ82688.1"/>
    <property type="molecule type" value="Genomic_DNA"/>
</dbReference>
<protein>
    <recommendedName>
        <fullName evidence="1">YdhG-like domain-containing protein</fullName>
    </recommendedName>
</protein>